<dbReference type="InterPro" id="IPR029058">
    <property type="entry name" value="AB_hydrolase_fold"/>
</dbReference>
<organism evidence="2 3">
    <name type="scientific">Roseivivax jejudonensis</name>
    <dbReference type="NCBI Taxonomy" id="1529041"/>
    <lineage>
        <taxon>Bacteria</taxon>
        <taxon>Pseudomonadati</taxon>
        <taxon>Pseudomonadota</taxon>
        <taxon>Alphaproteobacteria</taxon>
        <taxon>Rhodobacterales</taxon>
        <taxon>Roseobacteraceae</taxon>
        <taxon>Roseivivax</taxon>
    </lineage>
</organism>
<keyword evidence="1" id="KW-0732">Signal</keyword>
<feature type="signal peptide" evidence="1">
    <location>
        <begin position="1"/>
        <end position="48"/>
    </location>
</feature>
<name>A0A1X6ZYJ7_9RHOB</name>
<dbReference type="InterPro" id="IPR050583">
    <property type="entry name" value="Mycobacterial_A85_antigen"/>
</dbReference>
<keyword evidence="2" id="KW-0624">Polysaccharide degradation</keyword>
<feature type="chain" id="PRO_5012710744" evidence="1">
    <location>
        <begin position="49"/>
        <end position="322"/>
    </location>
</feature>
<dbReference type="PANTHER" id="PTHR48098">
    <property type="entry name" value="ENTEROCHELIN ESTERASE-RELATED"/>
    <property type="match status" value="1"/>
</dbReference>
<keyword evidence="2" id="KW-0326">Glycosidase</keyword>
<dbReference type="GO" id="GO:0031176">
    <property type="term" value="F:endo-1,4-beta-xylanase activity"/>
    <property type="evidence" value="ECO:0007669"/>
    <property type="project" value="UniProtKB-EC"/>
</dbReference>
<reference evidence="2 3" key="1">
    <citation type="submission" date="2017-03" db="EMBL/GenBank/DDBJ databases">
        <authorList>
            <person name="Afonso C.L."/>
            <person name="Miller P.J."/>
            <person name="Scott M.A."/>
            <person name="Spackman E."/>
            <person name="Goraichik I."/>
            <person name="Dimitrov K.M."/>
            <person name="Suarez D.L."/>
            <person name="Swayne D.E."/>
        </authorList>
    </citation>
    <scope>NUCLEOTIDE SEQUENCE [LARGE SCALE GENOMIC DNA]</scope>
    <source>
        <strain evidence="2 3">CECT 8625</strain>
    </source>
</reference>
<dbReference type="AlphaFoldDB" id="A0A1X6ZYJ7"/>
<dbReference type="SUPFAM" id="SSF53474">
    <property type="entry name" value="alpha/beta-Hydrolases"/>
    <property type="match status" value="1"/>
</dbReference>
<dbReference type="InterPro" id="IPR000801">
    <property type="entry name" value="Esterase-like"/>
</dbReference>
<dbReference type="Gene3D" id="3.40.50.1820">
    <property type="entry name" value="alpha/beta hydrolase"/>
    <property type="match status" value="1"/>
</dbReference>
<evidence type="ECO:0000256" key="1">
    <source>
        <dbReference type="SAM" id="SignalP"/>
    </source>
</evidence>
<keyword evidence="2" id="KW-0378">Hydrolase</keyword>
<dbReference type="EMBL" id="FWFK01000006">
    <property type="protein sequence ID" value="SLN64888.1"/>
    <property type="molecule type" value="Genomic_DNA"/>
</dbReference>
<keyword evidence="3" id="KW-1185">Reference proteome</keyword>
<dbReference type="EC" id="3.2.1.8" evidence="2"/>
<protein>
    <submittedName>
        <fullName evidence="2">Endo-1,4-beta-xylanase Z</fullName>
        <ecNumber evidence="2">3.2.1.8</ecNumber>
    </submittedName>
</protein>
<dbReference type="PANTHER" id="PTHR48098:SF1">
    <property type="entry name" value="DIACYLGLYCEROL ACYLTRANSFERASE_MYCOLYLTRANSFERASE AG85A"/>
    <property type="match status" value="1"/>
</dbReference>
<evidence type="ECO:0000313" key="3">
    <source>
        <dbReference type="Proteomes" id="UP000193570"/>
    </source>
</evidence>
<sequence>MPTGRVPARTVAPEVRVPLASLFRPFARRAACALVLALSCLLPHPAAADILTDRTAPSPGIAGGLDYSVYVPPGSDAAGPLPVIVLLHGLGASAREWIGAVGIEEIADRLIAAGDMPPTLIVMPNAGRSWYVDSARYDGPGDYETAIARDLLAHVDTEFSTRGEGQRAIAGYSMGGHGALRLAFRHPDTFAAVGALAPAIWKPGGVSERGAPTNRLSAEQRAAWFPNTTGRQFDPDVLQAQSPFAEVAALADLPAPPAVMLAVGDEDYFEFHDGTLEMYLDLRRIGRDPELRVIEGGHDPAFIRAVIGDVLIFLSDAMAADG</sequence>
<gene>
    <name evidence="2" type="primary">xynZ</name>
    <name evidence="2" type="ORF">ROJ8625_03300</name>
</gene>
<dbReference type="GO" id="GO:0016747">
    <property type="term" value="F:acyltransferase activity, transferring groups other than amino-acyl groups"/>
    <property type="evidence" value="ECO:0007669"/>
    <property type="project" value="TreeGrafter"/>
</dbReference>
<proteinExistence type="predicted"/>
<evidence type="ECO:0000313" key="2">
    <source>
        <dbReference type="EMBL" id="SLN64888.1"/>
    </source>
</evidence>
<dbReference type="GO" id="GO:0045493">
    <property type="term" value="P:xylan catabolic process"/>
    <property type="evidence" value="ECO:0007669"/>
    <property type="project" value="UniProtKB-KW"/>
</dbReference>
<keyword evidence="2" id="KW-0119">Carbohydrate metabolism</keyword>
<accession>A0A1X6ZYJ7</accession>
<keyword evidence="2" id="KW-0858">Xylan degradation</keyword>
<dbReference type="Proteomes" id="UP000193570">
    <property type="component" value="Unassembled WGS sequence"/>
</dbReference>
<dbReference type="Pfam" id="PF00756">
    <property type="entry name" value="Esterase"/>
    <property type="match status" value="1"/>
</dbReference>